<keyword evidence="3" id="KW-1185">Reference proteome</keyword>
<dbReference type="Pfam" id="PF04203">
    <property type="entry name" value="Sortase"/>
    <property type="match status" value="1"/>
</dbReference>
<dbReference type="NCBIfam" id="TIGR01076">
    <property type="entry name" value="sortase_fam"/>
    <property type="match status" value="1"/>
</dbReference>
<keyword evidence="1 2" id="KW-0378">Hydrolase</keyword>
<dbReference type="EMBL" id="JAGGLB010000042">
    <property type="protein sequence ID" value="MBP1996020.1"/>
    <property type="molecule type" value="Genomic_DNA"/>
</dbReference>
<dbReference type="RefSeq" id="WP_209978061.1">
    <property type="nucleotide sequence ID" value="NZ_JAGGLB010000042.1"/>
</dbReference>
<organism evidence="2 3">
    <name type="scientific">Paenibacillus eucommiae</name>
    <dbReference type="NCBI Taxonomy" id="1355755"/>
    <lineage>
        <taxon>Bacteria</taxon>
        <taxon>Bacillati</taxon>
        <taxon>Bacillota</taxon>
        <taxon>Bacilli</taxon>
        <taxon>Bacillales</taxon>
        <taxon>Paenibacillaceae</taxon>
        <taxon>Paenibacillus</taxon>
    </lineage>
</organism>
<accession>A0ABS4J851</accession>
<dbReference type="InterPro" id="IPR023365">
    <property type="entry name" value="Sortase_dom-sf"/>
</dbReference>
<evidence type="ECO:0000256" key="1">
    <source>
        <dbReference type="ARBA" id="ARBA00022801"/>
    </source>
</evidence>
<protein>
    <submittedName>
        <fullName evidence="2">Sortase A</fullName>
        <ecNumber evidence="2">3.4.22.70</ecNumber>
    </submittedName>
</protein>
<dbReference type="GO" id="GO:0016787">
    <property type="term" value="F:hydrolase activity"/>
    <property type="evidence" value="ECO:0007669"/>
    <property type="project" value="UniProtKB-KW"/>
</dbReference>
<sequence length="219" mass="24427">MRKIISYTLIIAGVLIILLPKAREWYYDRQQEQLLEQMEAYSSAAESNNKLLDDGYKRLSQLFNEADVSEAAKLSQTAHLPEEDSYQKANAQAIAVIKIDKIDLKIPVLEGATLQNMKFAAAHMSETTPLDQIGNAAIAAHRAQTKGRLFNRLNEVVVGDEIIVQMKGQDIVYTVFNVSIVEPTDISVLSSNDTDRVLTLITCDPIESATHRLIVQAKR</sequence>
<dbReference type="SUPFAM" id="SSF63817">
    <property type="entry name" value="Sortase"/>
    <property type="match status" value="1"/>
</dbReference>
<dbReference type="Gene3D" id="2.40.260.10">
    <property type="entry name" value="Sortase"/>
    <property type="match status" value="1"/>
</dbReference>
<dbReference type="Proteomes" id="UP001519287">
    <property type="component" value="Unassembled WGS sequence"/>
</dbReference>
<evidence type="ECO:0000313" key="2">
    <source>
        <dbReference type="EMBL" id="MBP1996020.1"/>
    </source>
</evidence>
<dbReference type="InterPro" id="IPR005754">
    <property type="entry name" value="Sortase"/>
</dbReference>
<dbReference type="EC" id="3.4.22.70" evidence="2"/>
<comment type="caution">
    <text evidence="2">The sequence shown here is derived from an EMBL/GenBank/DDBJ whole genome shotgun (WGS) entry which is preliminary data.</text>
</comment>
<proteinExistence type="predicted"/>
<reference evidence="2 3" key="1">
    <citation type="submission" date="2021-03" db="EMBL/GenBank/DDBJ databases">
        <title>Genomic Encyclopedia of Type Strains, Phase IV (KMG-IV): sequencing the most valuable type-strain genomes for metagenomic binning, comparative biology and taxonomic classification.</title>
        <authorList>
            <person name="Goeker M."/>
        </authorList>
    </citation>
    <scope>NUCLEOTIDE SEQUENCE [LARGE SCALE GENOMIC DNA]</scope>
    <source>
        <strain evidence="2 3">DSM 26048</strain>
    </source>
</reference>
<gene>
    <name evidence="2" type="ORF">J2Z66_007664</name>
</gene>
<dbReference type="InterPro" id="IPR042000">
    <property type="entry name" value="Sortase_D_2"/>
</dbReference>
<name>A0ABS4J851_9BACL</name>
<dbReference type="CDD" id="cd06166">
    <property type="entry name" value="Sortase_D_2"/>
    <property type="match status" value="1"/>
</dbReference>
<evidence type="ECO:0000313" key="3">
    <source>
        <dbReference type="Proteomes" id="UP001519287"/>
    </source>
</evidence>